<gene>
    <name evidence="3" type="ORF">HS088_TW22G00300</name>
</gene>
<dbReference type="EMBL" id="JAAARO010000022">
    <property type="protein sequence ID" value="KAF5726620.1"/>
    <property type="molecule type" value="Genomic_DNA"/>
</dbReference>
<dbReference type="GO" id="GO:0004386">
    <property type="term" value="F:helicase activity"/>
    <property type="evidence" value="ECO:0007669"/>
    <property type="project" value="UniProtKB-KW"/>
</dbReference>
<accession>A0A7J7BXI1</accession>
<keyword evidence="3" id="KW-0347">Helicase</keyword>
<dbReference type="InParanoid" id="A0A7J7BXI1"/>
<proteinExistence type="predicted"/>
<keyword evidence="3" id="KW-0547">Nucleotide-binding</keyword>
<dbReference type="Proteomes" id="UP000593562">
    <property type="component" value="Unassembled WGS sequence"/>
</dbReference>
<keyword evidence="4" id="KW-1185">Reference proteome</keyword>
<evidence type="ECO:0000313" key="3">
    <source>
        <dbReference type="EMBL" id="KAF5726620.1"/>
    </source>
</evidence>
<feature type="coiled-coil region" evidence="1">
    <location>
        <begin position="105"/>
        <end position="133"/>
    </location>
</feature>
<keyword evidence="1" id="KW-0175">Coiled coil</keyword>
<organism evidence="3 4">
    <name type="scientific">Tripterygium wilfordii</name>
    <name type="common">Thunder God vine</name>
    <dbReference type="NCBI Taxonomy" id="458696"/>
    <lineage>
        <taxon>Eukaryota</taxon>
        <taxon>Viridiplantae</taxon>
        <taxon>Streptophyta</taxon>
        <taxon>Embryophyta</taxon>
        <taxon>Tracheophyta</taxon>
        <taxon>Spermatophyta</taxon>
        <taxon>Magnoliopsida</taxon>
        <taxon>eudicotyledons</taxon>
        <taxon>Gunneridae</taxon>
        <taxon>Pentapetalae</taxon>
        <taxon>rosids</taxon>
        <taxon>fabids</taxon>
        <taxon>Celastrales</taxon>
        <taxon>Celastraceae</taxon>
        <taxon>Tripterygium</taxon>
    </lineage>
</organism>
<sequence length="196" mass="23130">MKRPFDDVSGSNFAGTNTTKPVFLTKVQRQQLAFERRQDLIERQKKRQDAILSKYRPSDSSSHKSSDSGRSERDRESNRDRDRERERGRRRARESDRESEMRKCKRALVDLVAESERRREKLAQRELQAIKEQYLGYEKPKKREIKTSQKFRLSFDWENTEDTSRDIPEPARGPALVREGFSCWNGSSRAEEACRA</sequence>
<evidence type="ECO:0000256" key="2">
    <source>
        <dbReference type="SAM" id="MobiDB-lite"/>
    </source>
</evidence>
<keyword evidence="3" id="KW-0378">Hydrolase</keyword>
<reference evidence="3 4" key="1">
    <citation type="journal article" date="2020" name="Nat. Commun.">
        <title>Genome of Tripterygium wilfordii and identification of cytochrome P450 involved in triptolide biosynthesis.</title>
        <authorList>
            <person name="Tu L."/>
            <person name="Su P."/>
            <person name="Zhang Z."/>
            <person name="Gao L."/>
            <person name="Wang J."/>
            <person name="Hu T."/>
            <person name="Zhou J."/>
            <person name="Zhang Y."/>
            <person name="Zhao Y."/>
            <person name="Liu Y."/>
            <person name="Song Y."/>
            <person name="Tong Y."/>
            <person name="Lu Y."/>
            <person name="Yang J."/>
            <person name="Xu C."/>
            <person name="Jia M."/>
            <person name="Peters R.J."/>
            <person name="Huang L."/>
            <person name="Gao W."/>
        </authorList>
    </citation>
    <scope>NUCLEOTIDE SEQUENCE [LARGE SCALE GENOMIC DNA]</scope>
    <source>
        <strain evidence="4">cv. XIE 37</strain>
        <tissue evidence="3">Leaf</tissue>
    </source>
</reference>
<name>A0A7J7BXI1_TRIWF</name>
<feature type="region of interest" description="Disordered" evidence="2">
    <location>
        <begin position="1"/>
        <end position="24"/>
    </location>
</feature>
<dbReference type="AlphaFoldDB" id="A0A7J7BXI1"/>
<feature type="compositionally biased region" description="Polar residues" evidence="2">
    <location>
        <begin position="9"/>
        <end position="20"/>
    </location>
</feature>
<feature type="region of interest" description="Disordered" evidence="2">
    <location>
        <begin position="45"/>
        <end position="103"/>
    </location>
</feature>
<comment type="caution">
    <text evidence="3">The sequence shown here is derived from an EMBL/GenBank/DDBJ whole genome shotgun (WGS) entry which is preliminary data.</text>
</comment>
<protein>
    <submittedName>
        <fullName evidence="3">DEAD-box ATP-dependent RNA helicase 21-like isoform X2</fullName>
    </submittedName>
</protein>
<evidence type="ECO:0000313" key="4">
    <source>
        <dbReference type="Proteomes" id="UP000593562"/>
    </source>
</evidence>
<evidence type="ECO:0000256" key="1">
    <source>
        <dbReference type="SAM" id="Coils"/>
    </source>
</evidence>
<keyword evidence="3" id="KW-0067">ATP-binding</keyword>
<feature type="compositionally biased region" description="Basic and acidic residues" evidence="2">
    <location>
        <begin position="61"/>
        <end position="102"/>
    </location>
</feature>